<dbReference type="SUPFAM" id="SSF55347">
    <property type="entry name" value="Glyceraldehyde-3-phosphate dehydrogenase-like, C-terminal domain"/>
    <property type="match status" value="1"/>
</dbReference>
<dbReference type="Proteomes" id="UP000632740">
    <property type="component" value="Unassembled WGS sequence"/>
</dbReference>
<dbReference type="InterPro" id="IPR036291">
    <property type="entry name" value="NAD(P)-bd_dom_sf"/>
</dbReference>
<dbReference type="Pfam" id="PF22725">
    <property type="entry name" value="GFO_IDH_MocA_C3"/>
    <property type="match status" value="1"/>
</dbReference>
<dbReference type="Pfam" id="PF01408">
    <property type="entry name" value="GFO_IDH_MocA"/>
    <property type="match status" value="1"/>
</dbReference>
<gene>
    <name evidence="4" type="ORF">Cch01nite_08920</name>
</gene>
<organism evidence="4 5">
    <name type="scientific">Cellulomonas chitinilytica</name>
    <dbReference type="NCBI Taxonomy" id="398759"/>
    <lineage>
        <taxon>Bacteria</taxon>
        <taxon>Bacillati</taxon>
        <taxon>Actinomycetota</taxon>
        <taxon>Actinomycetes</taxon>
        <taxon>Micrococcales</taxon>
        <taxon>Cellulomonadaceae</taxon>
        <taxon>Cellulomonas</taxon>
    </lineage>
</organism>
<dbReference type="Gene3D" id="3.40.50.720">
    <property type="entry name" value="NAD(P)-binding Rossmann-like Domain"/>
    <property type="match status" value="1"/>
</dbReference>
<evidence type="ECO:0000259" key="3">
    <source>
        <dbReference type="Pfam" id="PF22725"/>
    </source>
</evidence>
<evidence type="ECO:0000256" key="1">
    <source>
        <dbReference type="ARBA" id="ARBA00023027"/>
    </source>
</evidence>
<dbReference type="PANTHER" id="PTHR43377">
    <property type="entry name" value="BILIVERDIN REDUCTASE A"/>
    <property type="match status" value="1"/>
</dbReference>
<evidence type="ECO:0000259" key="2">
    <source>
        <dbReference type="Pfam" id="PF01408"/>
    </source>
</evidence>
<dbReference type="GO" id="GO:0000166">
    <property type="term" value="F:nucleotide binding"/>
    <property type="evidence" value="ECO:0007669"/>
    <property type="project" value="InterPro"/>
</dbReference>
<evidence type="ECO:0000313" key="4">
    <source>
        <dbReference type="EMBL" id="GIG20168.1"/>
    </source>
</evidence>
<dbReference type="InterPro" id="IPR000683">
    <property type="entry name" value="Gfo/Idh/MocA-like_OxRdtase_N"/>
</dbReference>
<dbReference type="InterPro" id="IPR055170">
    <property type="entry name" value="GFO_IDH_MocA-like_dom"/>
</dbReference>
<keyword evidence="5" id="KW-1185">Reference proteome</keyword>
<dbReference type="PANTHER" id="PTHR43377:SF1">
    <property type="entry name" value="BILIVERDIN REDUCTASE A"/>
    <property type="match status" value="1"/>
</dbReference>
<protein>
    <submittedName>
        <fullName evidence="4">Dehydrogenase</fullName>
    </submittedName>
</protein>
<keyword evidence="1" id="KW-0520">NAD</keyword>
<evidence type="ECO:0000313" key="5">
    <source>
        <dbReference type="Proteomes" id="UP000632740"/>
    </source>
</evidence>
<dbReference type="RefSeq" id="WP_203749077.1">
    <property type="nucleotide sequence ID" value="NZ_BONK01000002.1"/>
</dbReference>
<proteinExistence type="predicted"/>
<name>A0A919TYW3_9CELL</name>
<comment type="caution">
    <text evidence="4">The sequence shown here is derived from an EMBL/GenBank/DDBJ whole genome shotgun (WGS) entry which is preliminary data.</text>
</comment>
<dbReference type="SUPFAM" id="SSF51735">
    <property type="entry name" value="NAD(P)-binding Rossmann-fold domains"/>
    <property type="match status" value="1"/>
</dbReference>
<sequence>MAAALRAGLLGLGMMGRHHARVLRSLAGVELVAVADPGGDPHGVAAGLPVGDSVQALVDAGVDYAVVAAPTQFHEDVALALADAGVHALIEKPLAPSTDAAVRIVDAFAGAGLVGAVGHIERYNPALQSLRRRIESGDLGDVYQVATRRQGPFPARIADVGVVKDLATHDIDLTAWITQAAFTGVTAHVAHKSGRSHEDLVAFVGTLDSGVLTNHLVNWLSPFKERTTVVSGERGTFVADTVTADLTYYANGIVETTWESLAGFRGVSEGDVVRFALGKREPLLVEHEAFRDAVLGVGSDVVSLVEGARTVRVAEAVLESARAGQTVRV</sequence>
<accession>A0A919TYW3</accession>
<feature type="domain" description="Gfo/Idh/MocA-like oxidoreductase N-terminal" evidence="2">
    <location>
        <begin position="6"/>
        <end position="119"/>
    </location>
</feature>
<feature type="domain" description="GFO/IDH/MocA-like oxidoreductase" evidence="3">
    <location>
        <begin position="128"/>
        <end position="237"/>
    </location>
</feature>
<reference evidence="4" key="1">
    <citation type="submission" date="2021-01" db="EMBL/GenBank/DDBJ databases">
        <title>Whole genome shotgun sequence of Cellulomonas chitinilytica NBRC 110799.</title>
        <authorList>
            <person name="Komaki H."/>
            <person name="Tamura T."/>
        </authorList>
    </citation>
    <scope>NUCLEOTIDE SEQUENCE</scope>
    <source>
        <strain evidence="4">NBRC 110799</strain>
    </source>
</reference>
<dbReference type="EMBL" id="BONK01000002">
    <property type="protein sequence ID" value="GIG20168.1"/>
    <property type="molecule type" value="Genomic_DNA"/>
</dbReference>
<dbReference type="Gene3D" id="3.30.360.10">
    <property type="entry name" value="Dihydrodipicolinate Reductase, domain 2"/>
    <property type="match status" value="1"/>
</dbReference>
<dbReference type="AlphaFoldDB" id="A0A919TYW3"/>
<dbReference type="InterPro" id="IPR051450">
    <property type="entry name" value="Gfo/Idh/MocA_Oxidoreductases"/>
</dbReference>